<evidence type="ECO:0000313" key="3">
    <source>
        <dbReference type="Proteomes" id="UP000790347"/>
    </source>
</evidence>
<keyword evidence="3" id="KW-1185">Reference proteome</keyword>
<dbReference type="EMBL" id="ASGP02000002">
    <property type="protein sequence ID" value="KAH9521878.1"/>
    <property type="molecule type" value="Genomic_DNA"/>
</dbReference>
<organism evidence="2 3">
    <name type="scientific">Dermatophagoides farinae</name>
    <name type="common">American house dust mite</name>
    <dbReference type="NCBI Taxonomy" id="6954"/>
    <lineage>
        <taxon>Eukaryota</taxon>
        <taxon>Metazoa</taxon>
        <taxon>Ecdysozoa</taxon>
        <taxon>Arthropoda</taxon>
        <taxon>Chelicerata</taxon>
        <taxon>Arachnida</taxon>
        <taxon>Acari</taxon>
        <taxon>Acariformes</taxon>
        <taxon>Sarcoptiformes</taxon>
        <taxon>Astigmata</taxon>
        <taxon>Psoroptidia</taxon>
        <taxon>Analgoidea</taxon>
        <taxon>Pyroglyphidae</taxon>
        <taxon>Dermatophagoidinae</taxon>
        <taxon>Dermatophagoides</taxon>
    </lineage>
</organism>
<dbReference type="Proteomes" id="UP000790347">
    <property type="component" value="Unassembled WGS sequence"/>
</dbReference>
<evidence type="ECO:0000313" key="2">
    <source>
        <dbReference type="EMBL" id="KAH9521878.1"/>
    </source>
</evidence>
<proteinExistence type="predicted"/>
<gene>
    <name evidence="2" type="ORF">DERF_005500</name>
</gene>
<feature type="compositionally biased region" description="Low complexity" evidence="1">
    <location>
        <begin position="391"/>
        <end position="404"/>
    </location>
</feature>
<feature type="compositionally biased region" description="Basic residues" evidence="1">
    <location>
        <begin position="360"/>
        <end position="371"/>
    </location>
</feature>
<feature type="region of interest" description="Disordered" evidence="1">
    <location>
        <begin position="358"/>
        <end position="404"/>
    </location>
</feature>
<name>A0A922I5Y7_DERFA</name>
<feature type="region of interest" description="Disordered" evidence="1">
    <location>
        <begin position="121"/>
        <end position="141"/>
    </location>
</feature>
<evidence type="ECO:0000256" key="1">
    <source>
        <dbReference type="SAM" id="MobiDB-lite"/>
    </source>
</evidence>
<sequence>MTKEEEQKSKTVAVIKMSESEAEQQQKQPIVVVGDNSGFPKLCCKTTEISGLSSHYNPHHKQQLQRPPTMVKQSFSNYHHHDDHKTMVARNNSNLLPLNLWTTKIAPICKSRLISKLEKTPPKEAVKSLPNSPSGNSRREFERRFKETLEKLDHFKDDDDDKDEHDYDPQDQYEKLRPMWKGKESEKQWKFVPRYYNDIMDDGKDDEPDNDDNDDDQEAWLKDLVRLVMHSSTDQQPKAQPIVWLRSSQPKSANKSLLKQTKSAPKIIITPIQGEGKMMNFDRQTTTTNPNLTTAVIRGTFSRASTLTAMVVSSNQNNDNNNLANQSSRLMNKGQWSPMNQALPLNNAYNLIADFFRRSSPSRRRRRRQQRQQKQQQQPNDGIPMDRKQQRNNYRGNYRRFNSY</sequence>
<reference evidence="2" key="2">
    <citation type="journal article" date="2022" name="Res Sq">
        <title>Comparative Genomics Reveals Insights into the Divergent Evolution of Astigmatic Mites and Household Pest Adaptations.</title>
        <authorList>
            <person name="Xiong Q."/>
            <person name="Wan A.T.-Y."/>
            <person name="Liu X.-Y."/>
            <person name="Fung C.S.-H."/>
            <person name="Xiao X."/>
            <person name="Malainual N."/>
            <person name="Hou J."/>
            <person name="Wang L."/>
            <person name="Wang M."/>
            <person name="Yang K."/>
            <person name="Cui Y."/>
            <person name="Leung E."/>
            <person name="Nong W."/>
            <person name="Shin S.-K."/>
            <person name="Au S."/>
            <person name="Jeong K.Y."/>
            <person name="Chew F.T."/>
            <person name="Hui J."/>
            <person name="Leung T.F."/>
            <person name="Tungtrongchitr A."/>
            <person name="Zhong N."/>
            <person name="Liu Z."/>
            <person name="Tsui S."/>
        </authorList>
    </citation>
    <scope>NUCLEOTIDE SEQUENCE</scope>
    <source>
        <strain evidence="2">Derf</strain>
        <tissue evidence="2">Whole organism</tissue>
    </source>
</reference>
<accession>A0A922I5Y7</accession>
<dbReference type="AlphaFoldDB" id="A0A922I5Y7"/>
<reference evidence="2" key="1">
    <citation type="submission" date="2013-05" db="EMBL/GenBank/DDBJ databases">
        <authorList>
            <person name="Yim A.K.Y."/>
            <person name="Chan T.F."/>
            <person name="Ji K.M."/>
            <person name="Liu X.Y."/>
            <person name="Zhou J.W."/>
            <person name="Li R.Q."/>
            <person name="Yang K.Y."/>
            <person name="Li J."/>
            <person name="Li M."/>
            <person name="Law P.T.W."/>
            <person name="Wu Y.L."/>
            <person name="Cai Z.L."/>
            <person name="Qin H."/>
            <person name="Bao Y."/>
            <person name="Leung R.K.K."/>
            <person name="Ng P.K.S."/>
            <person name="Zou J."/>
            <person name="Zhong X.J."/>
            <person name="Ran P.X."/>
            <person name="Zhong N.S."/>
            <person name="Liu Z.G."/>
            <person name="Tsui S.K.W."/>
        </authorList>
    </citation>
    <scope>NUCLEOTIDE SEQUENCE</scope>
    <source>
        <strain evidence="2">Derf</strain>
        <tissue evidence="2">Whole organism</tissue>
    </source>
</reference>
<comment type="caution">
    <text evidence="2">The sequence shown here is derived from an EMBL/GenBank/DDBJ whole genome shotgun (WGS) entry which is preliminary data.</text>
</comment>
<protein>
    <submittedName>
        <fullName evidence="2">Uncharacterized protein</fullName>
    </submittedName>
</protein>